<proteinExistence type="predicted"/>
<evidence type="ECO:0000313" key="1">
    <source>
        <dbReference type="EMBL" id="KAF2169643.1"/>
    </source>
</evidence>
<gene>
    <name evidence="1" type="ORF">M409DRAFT_20055</name>
</gene>
<dbReference type="EMBL" id="ML993587">
    <property type="protein sequence ID" value="KAF2169643.1"/>
    <property type="molecule type" value="Genomic_DNA"/>
</dbReference>
<keyword evidence="2" id="KW-1185">Reference proteome</keyword>
<dbReference type="AlphaFoldDB" id="A0A6A6CSG3"/>
<accession>A0A6A6CSG3</accession>
<sequence>MSDQDDPARRELFERIVATDTNYQLPRQRSPEELQQDWQYLVSKMQELARGEISKRDPGSLEELRQLESHIEPFLHAVQSAGLYYELLAAFRYVDFYDRDVFRLFSNVTTALAPSGRRDLVKSFMLFMPEGWIQDDHSKMGRDIIFVKRPGGYWLPMGSYPDP</sequence>
<dbReference type="RefSeq" id="XP_033670532.1">
    <property type="nucleotide sequence ID" value="XM_033805210.1"/>
</dbReference>
<name>A0A6A6CSG3_ZASCE</name>
<organism evidence="1 2">
    <name type="scientific">Zasmidium cellare ATCC 36951</name>
    <dbReference type="NCBI Taxonomy" id="1080233"/>
    <lineage>
        <taxon>Eukaryota</taxon>
        <taxon>Fungi</taxon>
        <taxon>Dikarya</taxon>
        <taxon>Ascomycota</taxon>
        <taxon>Pezizomycotina</taxon>
        <taxon>Dothideomycetes</taxon>
        <taxon>Dothideomycetidae</taxon>
        <taxon>Mycosphaerellales</taxon>
        <taxon>Mycosphaerellaceae</taxon>
        <taxon>Zasmidium</taxon>
    </lineage>
</organism>
<evidence type="ECO:0000313" key="2">
    <source>
        <dbReference type="Proteomes" id="UP000799537"/>
    </source>
</evidence>
<protein>
    <submittedName>
        <fullName evidence="1">Uncharacterized protein</fullName>
    </submittedName>
</protein>
<dbReference type="GeneID" id="54558482"/>
<dbReference type="Proteomes" id="UP000799537">
    <property type="component" value="Unassembled WGS sequence"/>
</dbReference>
<reference evidence="1" key="1">
    <citation type="journal article" date="2020" name="Stud. Mycol.">
        <title>101 Dothideomycetes genomes: a test case for predicting lifestyles and emergence of pathogens.</title>
        <authorList>
            <person name="Haridas S."/>
            <person name="Albert R."/>
            <person name="Binder M."/>
            <person name="Bloem J."/>
            <person name="Labutti K."/>
            <person name="Salamov A."/>
            <person name="Andreopoulos B."/>
            <person name="Baker S."/>
            <person name="Barry K."/>
            <person name="Bills G."/>
            <person name="Bluhm B."/>
            <person name="Cannon C."/>
            <person name="Castanera R."/>
            <person name="Culley D."/>
            <person name="Daum C."/>
            <person name="Ezra D."/>
            <person name="Gonzalez J."/>
            <person name="Henrissat B."/>
            <person name="Kuo A."/>
            <person name="Liang C."/>
            <person name="Lipzen A."/>
            <person name="Lutzoni F."/>
            <person name="Magnuson J."/>
            <person name="Mondo S."/>
            <person name="Nolan M."/>
            <person name="Ohm R."/>
            <person name="Pangilinan J."/>
            <person name="Park H.-J."/>
            <person name="Ramirez L."/>
            <person name="Alfaro M."/>
            <person name="Sun H."/>
            <person name="Tritt A."/>
            <person name="Yoshinaga Y."/>
            <person name="Zwiers L.-H."/>
            <person name="Turgeon B."/>
            <person name="Goodwin S."/>
            <person name="Spatafora J."/>
            <person name="Crous P."/>
            <person name="Grigoriev I."/>
        </authorList>
    </citation>
    <scope>NUCLEOTIDE SEQUENCE</scope>
    <source>
        <strain evidence="1">ATCC 36951</strain>
    </source>
</reference>